<comment type="similarity">
    <text evidence="1">Belongs to the Skp family.</text>
</comment>
<dbReference type="SUPFAM" id="SSF111384">
    <property type="entry name" value="OmpH-like"/>
    <property type="match status" value="1"/>
</dbReference>
<dbReference type="Gene3D" id="3.30.910.20">
    <property type="entry name" value="Skp domain"/>
    <property type="match status" value="1"/>
</dbReference>
<feature type="signal peptide" evidence="5">
    <location>
        <begin position="1"/>
        <end position="22"/>
    </location>
</feature>
<evidence type="ECO:0000313" key="6">
    <source>
        <dbReference type="EMBL" id="QJR35114.1"/>
    </source>
</evidence>
<feature type="coiled-coil region" evidence="3">
    <location>
        <begin position="90"/>
        <end position="117"/>
    </location>
</feature>
<dbReference type="Proteomes" id="UP000500938">
    <property type="component" value="Chromosome"/>
</dbReference>
<keyword evidence="2 5" id="KW-0732">Signal</keyword>
<accession>A0A6M4IJ45</accession>
<sequence length="202" mass="21499">MRLSSFVGACALVLGVPALASAQGQKFAYVNSAAILQSAPGRTEAEAQFDKDMTSMRAAVQKLSDSLNTLQEVYAKEEVSLSPAAKEARLKTLREKQADYQDRVQKMQEQAQAREAELMQPIMDNVRKVLDDIRAEGGFAFIFDVAAGSLIVSADKNLDITDRVVSKLRLAAPRAAPAAAKPAPAGPTSAPAGLNTKKPPTA</sequence>
<dbReference type="GO" id="GO:0005829">
    <property type="term" value="C:cytosol"/>
    <property type="evidence" value="ECO:0007669"/>
    <property type="project" value="TreeGrafter"/>
</dbReference>
<name>A0A6M4IJ45_9BACT</name>
<dbReference type="PANTHER" id="PTHR35089">
    <property type="entry name" value="CHAPERONE PROTEIN SKP"/>
    <property type="match status" value="1"/>
</dbReference>
<dbReference type="GO" id="GO:0051082">
    <property type="term" value="F:unfolded protein binding"/>
    <property type="evidence" value="ECO:0007669"/>
    <property type="project" value="InterPro"/>
</dbReference>
<evidence type="ECO:0000256" key="1">
    <source>
        <dbReference type="ARBA" id="ARBA00009091"/>
    </source>
</evidence>
<proteinExistence type="inferred from homology"/>
<keyword evidence="7" id="KW-1185">Reference proteome</keyword>
<evidence type="ECO:0000256" key="2">
    <source>
        <dbReference type="ARBA" id="ARBA00022729"/>
    </source>
</evidence>
<gene>
    <name evidence="6" type="ORF">HKW67_06120</name>
</gene>
<evidence type="ECO:0000256" key="5">
    <source>
        <dbReference type="SAM" id="SignalP"/>
    </source>
</evidence>
<feature type="compositionally biased region" description="Low complexity" evidence="4">
    <location>
        <begin position="173"/>
        <end position="192"/>
    </location>
</feature>
<dbReference type="InterPro" id="IPR005632">
    <property type="entry name" value="Chaperone_Skp"/>
</dbReference>
<evidence type="ECO:0000256" key="3">
    <source>
        <dbReference type="SAM" id="Coils"/>
    </source>
</evidence>
<dbReference type="EMBL" id="CP053085">
    <property type="protein sequence ID" value="QJR35114.1"/>
    <property type="molecule type" value="Genomic_DNA"/>
</dbReference>
<evidence type="ECO:0000256" key="4">
    <source>
        <dbReference type="SAM" id="MobiDB-lite"/>
    </source>
</evidence>
<dbReference type="InterPro" id="IPR024930">
    <property type="entry name" value="Skp_dom_sf"/>
</dbReference>
<feature type="region of interest" description="Disordered" evidence="4">
    <location>
        <begin position="173"/>
        <end position="202"/>
    </location>
</feature>
<dbReference type="Pfam" id="PF03938">
    <property type="entry name" value="OmpH"/>
    <property type="match status" value="1"/>
</dbReference>
<organism evidence="6 7">
    <name type="scientific">Gemmatimonas groenlandica</name>
    <dbReference type="NCBI Taxonomy" id="2732249"/>
    <lineage>
        <taxon>Bacteria</taxon>
        <taxon>Pseudomonadati</taxon>
        <taxon>Gemmatimonadota</taxon>
        <taxon>Gemmatimonadia</taxon>
        <taxon>Gemmatimonadales</taxon>
        <taxon>Gemmatimonadaceae</taxon>
        <taxon>Gemmatimonas</taxon>
    </lineage>
</organism>
<dbReference type="RefSeq" id="WP_171224543.1">
    <property type="nucleotide sequence ID" value="NZ_CP053085.1"/>
</dbReference>
<dbReference type="KEGG" id="ggr:HKW67_06120"/>
<dbReference type="PANTHER" id="PTHR35089:SF1">
    <property type="entry name" value="CHAPERONE PROTEIN SKP"/>
    <property type="match status" value="1"/>
</dbReference>
<protein>
    <submittedName>
        <fullName evidence="6">OmpH family outer membrane protein</fullName>
    </submittedName>
</protein>
<dbReference type="SMART" id="SM00935">
    <property type="entry name" value="OmpH"/>
    <property type="match status" value="1"/>
</dbReference>
<dbReference type="AlphaFoldDB" id="A0A6M4IJ45"/>
<reference evidence="6 7" key="1">
    <citation type="submission" date="2020-05" db="EMBL/GenBank/DDBJ databases">
        <title>Complete genome sequence of Gemmatimonas greenlandica TET16.</title>
        <authorList>
            <person name="Zeng Y."/>
        </authorList>
    </citation>
    <scope>NUCLEOTIDE SEQUENCE [LARGE SCALE GENOMIC DNA]</scope>
    <source>
        <strain evidence="6 7">TET16</strain>
    </source>
</reference>
<feature type="chain" id="PRO_5027105408" evidence="5">
    <location>
        <begin position="23"/>
        <end position="202"/>
    </location>
</feature>
<keyword evidence="3" id="KW-0175">Coiled coil</keyword>
<dbReference type="GO" id="GO:0050821">
    <property type="term" value="P:protein stabilization"/>
    <property type="evidence" value="ECO:0007669"/>
    <property type="project" value="TreeGrafter"/>
</dbReference>
<evidence type="ECO:0000313" key="7">
    <source>
        <dbReference type="Proteomes" id="UP000500938"/>
    </source>
</evidence>